<dbReference type="Pfam" id="PF08386">
    <property type="entry name" value="Abhydrolase_4"/>
    <property type="match status" value="1"/>
</dbReference>
<proteinExistence type="predicted"/>
<dbReference type="RefSeq" id="XP_007867011.1">
    <property type="nucleotide sequence ID" value="XM_007868820.1"/>
</dbReference>
<dbReference type="InterPro" id="IPR029058">
    <property type="entry name" value="AB_hydrolase_fold"/>
</dbReference>
<sequence>MYFPIPPPLTPLTDWGWSYGSAIGQYMTQILPPERINRMIIDGIVDVVGWSGYPIQPYNITDDMDHILQEFADSCASAGDACVLSNLTSSQILSLIDSTLDELYYSPPLATDLGPGYGSVEVDAGVLRFALFESMYLMLSWPTLAELLAETFAGNYTSLVQAIVPAISPTYVTMRDDSSYATSMIYCNDAKPYDASHPPPSIEQLTDNVVLALNQNSRRLGEFLYGLGLCQFWQDVMPSQSHYNGTFDIAPGTLQTPMLVFSQTFDPVTDLANALRSSERLGDNARLIQQVDGYGHCTISQTSFCALPIVQAYMLDGAVPDSNHTLCQVDQLPFKPFDEQDAVNGTEGLDLESRQAWVALGLSWAKLAAA</sequence>
<organism evidence="2 3">
    <name type="scientific">Gloeophyllum trabeum (strain ATCC 11539 / FP-39264 / Madison 617)</name>
    <name type="common">Brown rot fungus</name>
    <dbReference type="NCBI Taxonomy" id="670483"/>
    <lineage>
        <taxon>Eukaryota</taxon>
        <taxon>Fungi</taxon>
        <taxon>Dikarya</taxon>
        <taxon>Basidiomycota</taxon>
        <taxon>Agaricomycotina</taxon>
        <taxon>Agaricomycetes</taxon>
        <taxon>Gloeophyllales</taxon>
        <taxon>Gloeophyllaceae</taxon>
        <taxon>Gloeophyllum</taxon>
    </lineage>
</organism>
<protein>
    <recommendedName>
        <fullName evidence="1">Peptidase S33 tripeptidyl aminopeptidase-like C-terminal domain-containing protein</fullName>
    </recommendedName>
</protein>
<dbReference type="OrthoDB" id="425534at2759"/>
<dbReference type="HOGENOM" id="CLU_688970_0_0_1"/>
<dbReference type="InterPro" id="IPR013595">
    <property type="entry name" value="Pept_S33_TAP-like_C"/>
</dbReference>
<dbReference type="KEGG" id="gtr:GLOTRDRAFT_130114"/>
<reference evidence="2" key="1">
    <citation type="journal article" date="2012" name="Science">
        <title>The Paleozoic origin of enzymatic lignin decomposition reconstructed from 31 fungal genomes.</title>
        <authorList>
            <person name="Floudas D."/>
            <person name="Binder M."/>
            <person name="Riley R."/>
            <person name="Barry K."/>
            <person name="Blanchette R.A."/>
            <person name="Henrissat B."/>
            <person name="Martinez A.T."/>
            <person name="Otillar R."/>
            <person name="Spatafora J.W."/>
            <person name="Yadav J.S."/>
            <person name="Aerts A."/>
            <person name="Benoit I."/>
            <person name="Boyd A."/>
            <person name="Carlson A."/>
            <person name="Copeland A."/>
            <person name="Coutinho P.M."/>
            <person name="de Vries R.P."/>
            <person name="Ferreira P."/>
            <person name="Findley K."/>
            <person name="Foster B."/>
            <person name="Gaskell J."/>
            <person name="Glotzer D."/>
            <person name="Gorecki P."/>
            <person name="Heitman J."/>
            <person name="Hesse C."/>
            <person name="Hori C."/>
            <person name="Igarashi K."/>
            <person name="Jurgens J.A."/>
            <person name="Kallen N."/>
            <person name="Kersten P."/>
            <person name="Kohler A."/>
            <person name="Kuees U."/>
            <person name="Kumar T.K.A."/>
            <person name="Kuo A."/>
            <person name="LaButti K."/>
            <person name="Larrondo L.F."/>
            <person name="Lindquist E."/>
            <person name="Ling A."/>
            <person name="Lombard V."/>
            <person name="Lucas S."/>
            <person name="Lundell T."/>
            <person name="Martin R."/>
            <person name="McLaughlin D.J."/>
            <person name="Morgenstern I."/>
            <person name="Morin E."/>
            <person name="Murat C."/>
            <person name="Nagy L.G."/>
            <person name="Nolan M."/>
            <person name="Ohm R.A."/>
            <person name="Patyshakuliyeva A."/>
            <person name="Rokas A."/>
            <person name="Ruiz-Duenas F.J."/>
            <person name="Sabat G."/>
            <person name="Salamov A."/>
            <person name="Samejima M."/>
            <person name="Schmutz J."/>
            <person name="Slot J.C."/>
            <person name="St John F."/>
            <person name="Stenlid J."/>
            <person name="Sun H."/>
            <person name="Sun S."/>
            <person name="Syed K."/>
            <person name="Tsang A."/>
            <person name="Wiebenga A."/>
            <person name="Young D."/>
            <person name="Pisabarro A."/>
            <person name="Eastwood D.C."/>
            <person name="Martin F."/>
            <person name="Cullen D."/>
            <person name="Grigoriev I.V."/>
            <person name="Hibbett D.S."/>
        </authorList>
    </citation>
    <scope>NUCLEOTIDE SEQUENCE [LARGE SCALE GENOMIC DNA]</scope>
    <source>
        <strain evidence="2">ATCC 11539</strain>
    </source>
</reference>
<accession>S7RK40</accession>
<evidence type="ECO:0000313" key="2">
    <source>
        <dbReference type="EMBL" id="EPQ54760.1"/>
    </source>
</evidence>
<dbReference type="AlphaFoldDB" id="S7RK40"/>
<dbReference type="GeneID" id="19302056"/>
<gene>
    <name evidence="2" type="ORF">GLOTRDRAFT_130114</name>
</gene>
<dbReference type="Gene3D" id="3.40.50.1820">
    <property type="entry name" value="alpha/beta hydrolase"/>
    <property type="match status" value="1"/>
</dbReference>
<evidence type="ECO:0000313" key="3">
    <source>
        <dbReference type="Proteomes" id="UP000030669"/>
    </source>
</evidence>
<dbReference type="EMBL" id="KB469303">
    <property type="protein sequence ID" value="EPQ54760.1"/>
    <property type="molecule type" value="Genomic_DNA"/>
</dbReference>
<feature type="domain" description="Peptidase S33 tripeptidyl aminopeptidase-like C-terminal" evidence="1">
    <location>
        <begin position="228"/>
        <end position="324"/>
    </location>
</feature>
<dbReference type="Proteomes" id="UP000030669">
    <property type="component" value="Unassembled WGS sequence"/>
</dbReference>
<evidence type="ECO:0000259" key="1">
    <source>
        <dbReference type="Pfam" id="PF08386"/>
    </source>
</evidence>
<dbReference type="OMA" id="ETHCDAN"/>
<dbReference type="eggNOG" id="ENOG502S0WE">
    <property type="taxonomic scope" value="Eukaryota"/>
</dbReference>
<keyword evidence="3" id="KW-1185">Reference proteome</keyword>
<dbReference type="SUPFAM" id="SSF53474">
    <property type="entry name" value="alpha/beta-Hydrolases"/>
    <property type="match status" value="1"/>
</dbReference>
<name>S7RK40_GLOTA</name>
<dbReference type="STRING" id="670483.S7RK40"/>